<dbReference type="Proteomes" id="UP000295345">
    <property type="component" value="Unassembled WGS sequence"/>
</dbReference>
<dbReference type="OrthoDB" id="5495463at2"/>
<keyword evidence="1" id="KW-0472">Membrane</keyword>
<dbReference type="EMBL" id="SMKI01000075">
    <property type="protein sequence ID" value="TDC76516.1"/>
    <property type="molecule type" value="Genomic_DNA"/>
</dbReference>
<feature type="transmembrane region" description="Helical" evidence="1">
    <location>
        <begin position="134"/>
        <end position="158"/>
    </location>
</feature>
<dbReference type="AlphaFoldDB" id="A0A4R4TJB6"/>
<sequence length="296" mass="31080">MTPPTAQDARIHNIGYRRYEGERLGAGYARLSLFVHSLRGGFGLGRSARSKVLPFGLFAIMCFPAVVMVAVAVMTGLDEMPIEYQGYGLAMQPILSLYIALAAPQMVSLDLRFRTIPLYFSRPMSPADYVRAKFAALSAAIFLFVAIPLTIAYAGGLLAELGFADQTSGYLRGLVAAAVLAVTHAGVALVVASRTPRRGFGVAAIIAVLTVPYFAVTAVQAIANEQGGSDAIGWLGLFSPTTLMDGLQSAFLGGTSGFPGEAGPSTGAGVGYLLVTVGLVALCHVLLVRRYRKAGL</sequence>
<gene>
    <name evidence="2" type="ORF">E1283_09655</name>
</gene>
<evidence type="ECO:0000256" key="1">
    <source>
        <dbReference type="SAM" id="Phobius"/>
    </source>
</evidence>
<organism evidence="2 3">
    <name type="scientific">Streptomyces hainanensis</name>
    <dbReference type="NCBI Taxonomy" id="402648"/>
    <lineage>
        <taxon>Bacteria</taxon>
        <taxon>Bacillati</taxon>
        <taxon>Actinomycetota</taxon>
        <taxon>Actinomycetes</taxon>
        <taxon>Kitasatosporales</taxon>
        <taxon>Streptomycetaceae</taxon>
        <taxon>Streptomyces</taxon>
    </lineage>
</organism>
<comment type="caution">
    <text evidence="2">The sequence shown here is derived from an EMBL/GenBank/DDBJ whole genome shotgun (WGS) entry which is preliminary data.</text>
</comment>
<proteinExistence type="predicted"/>
<keyword evidence="1" id="KW-0812">Transmembrane</keyword>
<accession>A0A4R4TJB6</accession>
<feature type="transmembrane region" description="Helical" evidence="1">
    <location>
        <begin position="94"/>
        <end position="113"/>
    </location>
</feature>
<protein>
    <submittedName>
        <fullName evidence="2">ABC transporter permease</fullName>
    </submittedName>
</protein>
<dbReference type="RefSeq" id="WP_132817524.1">
    <property type="nucleotide sequence ID" value="NZ_SMKI01000075.1"/>
</dbReference>
<dbReference type="Pfam" id="PF12679">
    <property type="entry name" value="ABC2_membrane_2"/>
    <property type="match status" value="1"/>
</dbReference>
<feature type="transmembrane region" description="Helical" evidence="1">
    <location>
        <begin position="269"/>
        <end position="288"/>
    </location>
</feature>
<feature type="transmembrane region" description="Helical" evidence="1">
    <location>
        <begin position="199"/>
        <end position="223"/>
    </location>
</feature>
<reference evidence="2 3" key="1">
    <citation type="submission" date="2019-03" db="EMBL/GenBank/DDBJ databases">
        <title>Draft genome sequences of novel Actinobacteria.</title>
        <authorList>
            <person name="Sahin N."/>
            <person name="Ay H."/>
            <person name="Saygin H."/>
        </authorList>
    </citation>
    <scope>NUCLEOTIDE SEQUENCE [LARGE SCALE GENOMIC DNA]</scope>
    <source>
        <strain evidence="2 3">DSM 41900</strain>
    </source>
</reference>
<name>A0A4R4TJB6_9ACTN</name>
<evidence type="ECO:0000313" key="3">
    <source>
        <dbReference type="Proteomes" id="UP000295345"/>
    </source>
</evidence>
<keyword evidence="3" id="KW-1185">Reference proteome</keyword>
<feature type="transmembrane region" description="Helical" evidence="1">
    <location>
        <begin position="170"/>
        <end position="192"/>
    </location>
</feature>
<keyword evidence="1" id="KW-1133">Transmembrane helix</keyword>
<feature type="transmembrane region" description="Helical" evidence="1">
    <location>
        <begin position="52"/>
        <end position="74"/>
    </location>
</feature>
<evidence type="ECO:0000313" key="2">
    <source>
        <dbReference type="EMBL" id="TDC76516.1"/>
    </source>
</evidence>